<dbReference type="EMBL" id="JARGDH010000001">
    <property type="protein sequence ID" value="KAL0280432.1"/>
    <property type="molecule type" value="Genomic_DNA"/>
</dbReference>
<sequence>MAMTCNLGTEKMPIILDQPEMETNSTSQSVYHTIDLPAQDHGINNQNFVIDISSNKNYKDGNIRMMEPLKLSLVKNCLSTKKITNEDFKKYPQSLVPSNFMYATNELINFNDTQNDQQKEGPVSLKIEHKKHKRKVKLKEVGHDFSLDEQILENTSTVDNMFGNKSKDNENRKKYKTKKYNVMKKCYKLIAPHIESQEVYILEKPIEKMNDHISPGTNSNETIKQFDEQEHLKESGEADKCIKLHGYSNYSYSEKRQGDLCVEPNLLSDFENYNKESKVNDLKNNGYETKMKCYKCLNCSFMSLSLESLNYHCQKKDKCFNNSETFHCPGCKNVFYSLTPLRVHLVHDHKMLQREVKLILNNVQEMCFEKLDASGDKSSCAYESQSQIIQNGNLFSESEMAVESGGSRDNVGKGDFVGRGAPSAGRELEPCMTKRQTMLESYLDDISQKGDCSLPPTLTQNGSDLLENTFNFTAPVSEQLPSIQPPPAHSSSNGLIEHPHLIMNQQGGHGFVGMANVFPEHRVEEQYKENEGNHYDGDGGLILQNGNYLQHQIHEIPGINLDDNHLGKSRPRTSCRRR</sequence>
<protein>
    <recommendedName>
        <fullName evidence="2">C2H2-type domain-containing protein</fullName>
    </recommendedName>
</protein>
<reference evidence="3" key="1">
    <citation type="journal article" date="2024" name="Gigascience">
        <title>Chromosome-level genome of the poultry shaft louse Menopon gallinae provides insight into the host-switching and adaptive evolution of parasitic lice.</title>
        <authorList>
            <person name="Xu Y."/>
            <person name="Ma L."/>
            <person name="Liu S."/>
            <person name="Liang Y."/>
            <person name="Liu Q."/>
            <person name="He Z."/>
            <person name="Tian L."/>
            <person name="Duan Y."/>
            <person name="Cai W."/>
            <person name="Li H."/>
            <person name="Song F."/>
        </authorList>
    </citation>
    <scope>NUCLEOTIDE SEQUENCE</scope>
    <source>
        <strain evidence="3">Cailab_2023a</strain>
    </source>
</reference>
<dbReference type="AlphaFoldDB" id="A0AAW2IF95"/>
<organism evidence="3">
    <name type="scientific">Menopon gallinae</name>
    <name type="common">poultry shaft louse</name>
    <dbReference type="NCBI Taxonomy" id="328185"/>
    <lineage>
        <taxon>Eukaryota</taxon>
        <taxon>Metazoa</taxon>
        <taxon>Ecdysozoa</taxon>
        <taxon>Arthropoda</taxon>
        <taxon>Hexapoda</taxon>
        <taxon>Insecta</taxon>
        <taxon>Pterygota</taxon>
        <taxon>Neoptera</taxon>
        <taxon>Paraneoptera</taxon>
        <taxon>Psocodea</taxon>
        <taxon>Troctomorpha</taxon>
        <taxon>Phthiraptera</taxon>
        <taxon>Amblycera</taxon>
        <taxon>Menoponidae</taxon>
        <taxon>Menopon</taxon>
    </lineage>
</organism>
<feature type="region of interest" description="Disordered" evidence="1">
    <location>
        <begin position="404"/>
        <end position="425"/>
    </location>
</feature>
<feature type="domain" description="C2H2-type" evidence="2">
    <location>
        <begin position="328"/>
        <end position="349"/>
    </location>
</feature>
<dbReference type="InterPro" id="IPR013087">
    <property type="entry name" value="Znf_C2H2_type"/>
</dbReference>
<dbReference type="PROSITE" id="PS00028">
    <property type="entry name" value="ZINC_FINGER_C2H2_1"/>
    <property type="match status" value="1"/>
</dbReference>
<evidence type="ECO:0000313" key="3">
    <source>
        <dbReference type="EMBL" id="KAL0280432.1"/>
    </source>
</evidence>
<feature type="region of interest" description="Disordered" evidence="1">
    <location>
        <begin position="559"/>
        <end position="578"/>
    </location>
</feature>
<feature type="compositionally biased region" description="Basic residues" evidence="1">
    <location>
        <begin position="567"/>
        <end position="578"/>
    </location>
</feature>
<evidence type="ECO:0000259" key="2">
    <source>
        <dbReference type="PROSITE" id="PS00028"/>
    </source>
</evidence>
<name>A0AAW2IF95_9NEOP</name>
<accession>A0AAW2IF95</accession>
<proteinExistence type="predicted"/>
<evidence type="ECO:0000256" key="1">
    <source>
        <dbReference type="SAM" id="MobiDB-lite"/>
    </source>
</evidence>
<comment type="caution">
    <text evidence="3">The sequence shown here is derived from an EMBL/GenBank/DDBJ whole genome shotgun (WGS) entry which is preliminary data.</text>
</comment>
<gene>
    <name evidence="3" type="ORF">PYX00_001722</name>
</gene>